<protein>
    <submittedName>
        <fullName evidence="3">Lytic transglycosylase</fullName>
    </submittedName>
</protein>
<accession>A0A3S8UCI5</accession>
<feature type="domain" description="Transglycosylase SLT" evidence="2">
    <location>
        <begin position="91"/>
        <end position="189"/>
    </location>
</feature>
<dbReference type="InterPro" id="IPR008258">
    <property type="entry name" value="Transglycosylase_SLT_dom_1"/>
</dbReference>
<dbReference type="Proteomes" id="UP000282002">
    <property type="component" value="Chromosome"/>
</dbReference>
<dbReference type="Gene3D" id="1.10.530.10">
    <property type="match status" value="1"/>
</dbReference>
<dbReference type="AlphaFoldDB" id="A0A3S8UCI5"/>
<dbReference type="InterPro" id="IPR023346">
    <property type="entry name" value="Lysozyme-like_dom_sf"/>
</dbReference>
<evidence type="ECO:0000259" key="2">
    <source>
        <dbReference type="Pfam" id="PF01464"/>
    </source>
</evidence>
<dbReference type="Pfam" id="PF01464">
    <property type="entry name" value="SLT"/>
    <property type="match status" value="1"/>
</dbReference>
<dbReference type="EMBL" id="CP034328">
    <property type="protein sequence ID" value="AZL61271.1"/>
    <property type="molecule type" value="Genomic_DNA"/>
</dbReference>
<sequence length="206" mass="22109">MRWSSSDAGRRLRVISLVLLVTSLSACMQSKPSDEMSFVAPPMGWDHHPEGEEWTESTLVALSTKDSVLSQQVPADIETWCPAYPEAPIEARRAFWAGLLSAVAKYESTWNPAASGGGGRWIGLMQISPRSAANYGCEATSVGALKDGESNLECAVEIMSTQVAKDGLVAGGGNRGIGRDWAPLRSSEKRAAMATWTSEQPYCRAG</sequence>
<reference evidence="3 4" key="1">
    <citation type="submission" date="2018-12" db="EMBL/GenBank/DDBJ databases">
        <title>Complete genome sequencing of Tabrizicola sp. K13M18.</title>
        <authorList>
            <person name="Bae J.-W."/>
        </authorList>
    </citation>
    <scope>NUCLEOTIDE SEQUENCE [LARGE SCALE GENOMIC DNA]</scope>
    <source>
        <strain evidence="3 4">K13M18</strain>
    </source>
</reference>
<keyword evidence="4" id="KW-1185">Reference proteome</keyword>
<gene>
    <name evidence="3" type="ORF">EI545_18355</name>
</gene>
<evidence type="ECO:0000256" key="1">
    <source>
        <dbReference type="ARBA" id="ARBA00009387"/>
    </source>
</evidence>
<dbReference type="OrthoDB" id="5763339at2"/>
<organism evidence="3 4">
    <name type="scientific">Tabrizicola piscis</name>
    <dbReference type="NCBI Taxonomy" id="2494374"/>
    <lineage>
        <taxon>Bacteria</taxon>
        <taxon>Pseudomonadati</taxon>
        <taxon>Pseudomonadota</taxon>
        <taxon>Alphaproteobacteria</taxon>
        <taxon>Rhodobacterales</taxon>
        <taxon>Paracoccaceae</taxon>
        <taxon>Tabrizicola</taxon>
    </lineage>
</organism>
<comment type="similarity">
    <text evidence="1">Belongs to the virb1 family.</text>
</comment>
<evidence type="ECO:0000313" key="3">
    <source>
        <dbReference type="EMBL" id="AZL61271.1"/>
    </source>
</evidence>
<dbReference type="SUPFAM" id="SSF53955">
    <property type="entry name" value="Lysozyme-like"/>
    <property type="match status" value="1"/>
</dbReference>
<evidence type="ECO:0000313" key="4">
    <source>
        <dbReference type="Proteomes" id="UP000282002"/>
    </source>
</evidence>
<proteinExistence type="inferred from homology"/>
<name>A0A3S8UCI5_9RHOB</name>
<dbReference type="KEGG" id="taw:EI545_18355"/>
<dbReference type="PROSITE" id="PS51257">
    <property type="entry name" value="PROKAR_LIPOPROTEIN"/>
    <property type="match status" value="1"/>
</dbReference>